<feature type="domain" description="Aminoglycoside phosphotransferase" evidence="1">
    <location>
        <begin position="24"/>
        <end position="264"/>
    </location>
</feature>
<evidence type="ECO:0000259" key="1">
    <source>
        <dbReference type="Pfam" id="PF01636"/>
    </source>
</evidence>
<reference evidence="2 3" key="1">
    <citation type="submission" date="2020-07" db="EMBL/GenBank/DDBJ databases">
        <title>Genomic Encyclopedia of Type Strains, Phase IV (KMG-V): Genome sequencing to study the core and pangenomes of soil and plant-associated prokaryotes.</title>
        <authorList>
            <person name="Whitman W."/>
        </authorList>
    </citation>
    <scope>NUCLEOTIDE SEQUENCE [LARGE SCALE GENOMIC DNA]</scope>
    <source>
        <strain evidence="2 3">RH2WT43</strain>
    </source>
</reference>
<dbReference type="Pfam" id="PF01636">
    <property type="entry name" value="APH"/>
    <property type="match status" value="1"/>
</dbReference>
<organism evidence="2 3">
    <name type="scientific">Dokdonella fugitiva</name>
    <dbReference type="NCBI Taxonomy" id="328517"/>
    <lineage>
        <taxon>Bacteria</taxon>
        <taxon>Pseudomonadati</taxon>
        <taxon>Pseudomonadota</taxon>
        <taxon>Gammaproteobacteria</taxon>
        <taxon>Lysobacterales</taxon>
        <taxon>Rhodanobacteraceae</taxon>
        <taxon>Dokdonella</taxon>
    </lineage>
</organism>
<dbReference type="SUPFAM" id="SSF56112">
    <property type="entry name" value="Protein kinase-like (PK-like)"/>
    <property type="match status" value="1"/>
</dbReference>
<comment type="caution">
    <text evidence="2">The sequence shown here is derived from an EMBL/GenBank/DDBJ whole genome shotgun (WGS) entry which is preliminary data.</text>
</comment>
<gene>
    <name evidence="2" type="ORF">FHW12_003430</name>
</gene>
<sequence length="354" mass="39886">MTRDLRADARRRFADAALATDAAIEPASADASTRSYWRVRSPGTPARILMDAPHDRAELDTWLDVGARLRAAGLHAPDVLAVDREQGFVLMEDLGMRTYLPELDAHSADRLYGDALDALLRMQTQVDTNGLPAFDRGRLVAEMELLPEWFLQRHLGYVPTCEEWDVVEAAFTFLAHAALEQPRTFMHRDYHSRNLIVCDEALRGDAALPNAGVVAPGLLSPGIVDFQGAVAGPIAYDLASLLRDCYIEWSHERIDGWVEAYRLRLRHAHLVDVDAVRFRRWFDLVGLQRHVKVLGIFCRLWYRDGKAQYLGDLPLVWRYVTQVAQGYPELAAFVALLERALGERDITQARESAA</sequence>
<dbReference type="InterPro" id="IPR002575">
    <property type="entry name" value="Aminoglycoside_PTrfase"/>
</dbReference>
<dbReference type="Gene3D" id="3.90.1200.10">
    <property type="match status" value="1"/>
</dbReference>
<dbReference type="Gene3D" id="3.30.200.20">
    <property type="entry name" value="Phosphorylase Kinase, domain 1"/>
    <property type="match status" value="1"/>
</dbReference>
<accession>A0A839EWZ4</accession>
<evidence type="ECO:0000313" key="2">
    <source>
        <dbReference type="EMBL" id="MBA8889187.1"/>
    </source>
</evidence>
<protein>
    <recommendedName>
        <fullName evidence="1">Aminoglycoside phosphotransferase domain-containing protein</fullName>
    </recommendedName>
</protein>
<dbReference type="Proteomes" id="UP000550401">
    <property type="component" value="Unassembled WGS sequence"/>
</dbReference>
<keyword evidence="3" id="KW-1185">Reference proteome</keyword>
<dbReference type="RefSeq" id="WP_182532236.1">
    <property type="nucleotide sequence ID" value="NZ_JACGXL010000006.1"/>
</dbReference>
<dbReference type="AlphaFoldDB" id="A0A839EWZ4"/>
<dbReference type="EMBL" id="JACGXL010000006">
    <property type="protein sequence ID" value="MBA8889187.1"/>
    <property type="molecule type" value="Genomic_DNA"/>
</dbReference>
<name>A0A839EWZ4_9GAMM</name>
<dbReference type="InterPro" id="IPR011009">
    <property type="entry name" value="Kinase-like_dom_sf"/>
</dbReference>
<evidence type="ECO:0000313" key="3">
    <source>
        <dbReference type="Proteomes" id="UP000550401"/>
    </source>
</evidence>
<proteinExistence type="predicted"/>